<reference evidence="2" key="1">
    <citation type="submission" date="2019-02" db="EMBL/GenBank/DDBJ databases">
        <authorList>
            <consortium name="Genoscope - CEA"/>
            <person name="William W."/>
        </authorList>
    </citation>
    <scope>NUCLEOTIDE SEQUENCE [LARGE SCALE GENOMIC DNA]</scope>
    <source>
        <strain evidence="2">YSy11</strain>
    </source>
</reference>
<keyword evidence="1" id="KW-0732">Signal</keyword>
<dbReference type="GO" id="GO:0019867">
    <property type="term" value="C:outer membrane"/>
    <property type="evidence" value="ECO:0007669"/>
    <property type="project" value="InterPro"/>
</dbReference>
<dbReference type="PROSITE" id="PS00695">
    <property type="entry name" value="ENT_VIR_OMP_2"/>
    <property type="match status" value="1"/>
</dbReference>
<dbReference type="InterPro" id="IPR011250">
    <property type="entry name" value="OMP/PagP_B-barrel"/>
</dbReference>
<dbReference type="SUPFAM" id="SSF56925">
    <property type="entry name" value="OMPA-like"/>
    <property type="match status" value="1"/>
</dbReference>
<evidence type="ECO:0000256" key="1">
    <source>
        <dbReference type="SAM" id="SignalP"/>
    </source>
</evidence>
<dbReference type="AlphaFoldDB" id="A0A653E6H7"/>
<gene>
    <name evidence="2" type="primary">ompW</name>
    <name evidence="2" type="ORF">PMYSY11_2337</name>
</gene>
<feature type="signal peptide" evidence="1">
    <location>
        <begin position="1"/>
        <end position="22"/>
    </location>
</feature>
<organism evidence="2">
    <name type="scientific">Pseudomonas marincola</name>
    <dbReference type="NCBI Taxonomy" id="437900"/>
    <lineage>
        <taxon>Bacteria</taxon>
        <taxon>Pseudomonadati</taxon>
        <taxon>Pseudomonadota</taxon>
        <taxon>Gammaproteobacteria</taxon>
        <taxon>Pseudomonadales</taxon>
        <taxon>Pseudomonadaceae</taxon>
        <taxon>Pseudomonas</taxon>
    </lineage>
</organism>
<dbReference type="GO" id="GO:0044384">
    <property type="term" value="C:host outer membrane"/>
    <property type="evidence" value="ECO:0007669"/>
    <property type="project" value="InterPro"/>
</dbReference>
<sequence length="226" mass="23830">MNKQLFAAPLLALAMVAPFAQAHEAGDIIVRAGAITVDPHEDSSGIGSPLGDLGGHATVDSSTQLGLNFAYMMTDHLGLELLAATPFSHDIGVSGLPGGLAGLNGNLGDVKQLPPTLSLVYYPLDKNYAFQPYVGIGINYTAFYDASTSGSAEAKGFSNLDVSDSWGASAQIGADYMINDNWMINGQIRYIDIDTNAHVDLAGVGNLKVNVDVDPWVYMVGLGYKF</sequence>
<dbReference type="PANTHER" id="PTHR36920:SF1">
    <property type="entry name" value="OUTER MEMBRANE PROTEIN W"/>
    <property type="match status" value="1"/>
</dbReference>
<feature type="chain" id="PRO_5024916279" evidence="1">
    <location>
        <begin position="23"/>
        <end position="226"/>
    </location>
</feature>
<dbReference type="RefSeq" id="WP_150548326.1">
    <property type="nucleotide sequence ID" value="NZ_LR215729.2"/>
</dbReference>
<protein>
    <submittedName>
        <fullName evidence="2">Outer membrane protein W</fullName>
    </submittedName>
</protein>
<proteinExistence type="predicted"/>
<evidence type="ECO:0000313" key="2">
    <source>
        <dbReference type="EMBL" id="VEV97382.1"/>
    </source>
</evidence>
<accession>A0A653E6H7</accession>
<name>A0A653E6H7_9PSED</name>
<dbReference type="EMBL" id="LR215729">
    <property type="protein sequence ID" value="VEV97382.1"/>
    <property type="molecule type" value="Genomic_DNA"/>
</dbReference>
<dbReference type="Gene3D" id="2.40.160.20">
    <property type="match status" value="1"/>
</dbReference>
<dbReference type="InterPro" id="IPR005618">
    <property type="entry name" value="OMPW"/>
</dbReference>
<dbReference type="PANTHER" id="PTHR36920">
    <property type="match status" value="1"/>
</dbReference>
<dbReference type="GO" id="GO:0055085">
    <property type="term" value="P:transmembrane transport"/>
    <property type="evidence" value="ECO:0007669"/>
    <property type="project" value="TreeGrafter"/>
</dbReference>
<dbReference type="InterPro" id="IPR000758">
    <property type="entry name" value="Enterovir_OMP"/>
</dbReference>
<dbReference type="Pfam" id="PF03922">
    <property type="entry name" value="OmpW"/>
    <property type="match status" value="1"/>
</dbReference>